<comment type="caution">
    <text evidence="1">The sequence shown here is derived from an EMBL/GenBank/DDBJ whole genome shotgun (WGS) entry which is preliminary data.</text>
</comment>
<evidence type="ECO:0000313" key="1">
    <source>
        <dbReference type="EMBL" id="KAK7038412.1"/>
    </source>
</evidence>
<gene>
    <name evidence="1" type="ORF">R3P38DRAFT_3182495</name>
</gene>
<sequence length="207" mass="23591">MTPDEQHLTSWLLTKPGLTYRSTAEAMRSERPLWSVSEKRLRKLRQMTRDRFPTIVTLAASAGCRDRDALFEDMVPHIPSEQLRSQENQIPTVDQIASVMGTTEVKRIARFYERRADTLAWYYEVYAAETTLDGAQHNTIAQLFAGPETTVGGMVAFVKNGPIEGEWSPDIDTLALVKDIWWYRQSGTRPAEVTAGRELERFLVNNL</sequence>
<protein>
    <submittedName>
        <fullName evidence="1">Uncharacterized protein</fullName>
    </submittedName>
</protein>
<keyword evidence="2" id="KW-1185">Reference proteome</keyword>
<dbReference type="AlphaFoldDB" id="A0AAW0CFU9"/>
<proteinExistence type="predicted"/>
<reference evidence="1 2" key="1">
    <citation type="journal article" date="2024" name="J Genomics">
        <title>Draft genome sequencing and assembly of Favolaschia claudopus CIRM-BRFM 2984 isolated from oak limbs.</title>
        <authorList>
            <person name="Navarro D."/>
            <person name="Drula E."/>
            <person name="Chaduli D."/>
            <person name="Cazenave R."/>
            <person name="Ahrendt S."/>
            <person name="Wang J."/>
            <person name="Lipzen A."/>
            <person name="Daum C."/>
            <person name="Barry K."/>
            <person name="Grigoriev I.V."/>
            <person name="Favel A."/>
            <person name="Rosso M.N."/>
            <person name="Martin F."/>
        </authorList>
    </citation>
    <scope>NUCLEOTIDE SEQUENCE [LARGE SCALE GENOMIC DNA]</scope>
    <source>
        <strain evidence="1 2">CIRM-BRFM 2984</strain>
    </source>
</reference>
<organism evidence="1 2">
    <name type="scientific">Favolaschia claudopus</name>
    <dbReference type="NCBI Taxonomy" id="2862362"/>
    <lineage>
        <taxon>Eukaryota</taxon>
        <taxon>Fungi</taxon>
        <taxon>Dikarya</taxon>
        <taxon>Basidiomycota</taxon>
        <taxon>Agaricomycotina</taxon>
        <taxon>Agaricomycetes</taxon>
        <taxon>Agaricomycetidae</taxon>
        <taxon>Agaricales</taxon>
        <taxon>Marasmiineae</taxon>
        <taxon>Mycenaceae</taxon>
        <taxon>Favolaschia</taxon>
    </lineage>
</organism>
<evidence type="ECO:0000313" key="2">
    <source>
        <dbReference type="Proteomes" id="UP001362999"/>
    </source>
</evidence>
<accession>A0AAW0CFU9</accession>
<dbReference type="Proteomes" id="UP001362999">
    <property type="component" value="Unassembled WGS sequence"/>
</dbReference>
<name>A0AAW0CFU9_9AGAR</name>
<dbReference type="EMBL" id="JAWWNJ010000017">
    <property type="protein sequence ID" value="KAK7038412.1"/>
    <property type="molecule type" value="Genomic_DNA"/>
</dbReference>